<keyword evidence="6" id="KW-0411">Iron-sulfur</keyword>
<evidence type="ECO:0000256" key="5">
    <source>
        <dbReference type="ARBA" id="ARBA00023004"/>
    </source>
</evidence>
<organism evidence="8 9">
    <name type="scientific">Candidatus Desulfaltia bathyphila</name>
    <dbReference type="NCBI Taxonomy" id="2841697"/>
    <lineage>
        <taxon>Bacteria</taxon>
        <taxon>Pseudomonadati</taxon>
        <taxon>Thermodesulfobacteriota</taxon>
        <taxon>Desulfobacteria</taxon>
        <taxon>Desulfobacterales</taxon>
        <taxon>Desulfobacterales incertae sedis</taxon>
        <taxon>Candidatus Desulfaltia</taxon>
    </lineage>
</organism>
<comment type="caution">
    <text evidence="8">The sequence shown here is derived from an EMBL/GenBank/DDBJ whole genome shotgun (WGS) entry which is preliminary data.</text>
</comment>
<dbReference type="InterPro" id="IPR017900">
    <property type="entry name" value="4Fe4S_Fe_S_CS"/>
</dbReference>
<dbReference type="PROSITE" id="PS00198">
    <property type="entry name" value="4FE4S_FER_1"/>
    <property type="match status" value="1"/>
</dbReference>
<feature type="domain" description="4Fe-4S ferredoxin-type" evidence="7">
    <location>
        <begin position="42"/>
        <end position="70"/>
    </location>
</feature>
<evidence type="ECO:0000256" key="4">
    <source>
        <dbReference type="ARBA" id="ARBA00022982"/>
    </source>
</evidence>
<dbReference type="GO" id="GO:0016491">
    <property type="term" value="F:oxidoreductase activity"/>
    <property type="evidence" value="ECO:0007669"/>
    <property type="project" value="UniProtKB-ARBA"/>
</dbReference>
<accession>A0A8J6N446</accession>
<dbReference type="PROSITE" id="PS51379">
    <property type="entry name" value="4FE4S_FER_2"/>
    <property type="match status" value="1"/>
</dbReference>
<dbReference type="PANTHER" id="PTHR43551">
    <property type="entry name" value="FUMARATE REDUCTASE IRON-SULFUR SUBUNIT"/>
    <property type="match status" value="1"/>
</dbReference>
<keyword evidence="3" id="KW-0479">Metal-binding</keyword>
<keyword evidence="4" id="KW-0249">Electron transport</keyword>
<name>A0A8J6N446_9BACT</name>
<reference evidence="8 9" key="1">
    <citation type="submission" date="2020-08" db="EMBL/GenBank/DDBJ databases">
        <title>Bridging the membrane lipid divide: bacteria of the FCB group superphylum have the potential to synthesize archaeal ether lipids.</title>
        <authorList>
            <person name="Villanueva L."/>
            <person name="Von Meijenfeldt F.A.B."/>
            <person name="Westbye A.B."/>
            <person name="Yadav S."/>
            <person name="Hopmans E.C."/>
            <person name="Dutilh B.E."/>
            <person name="Sinninghe Damste J.S."/>
        </authorList>
    </citation>
    <scope>NUCLEOTIDE SEQUENCE [LARGE SCALE GENOMIC DNA]</scope>
    <source>
        <strain evidence="8">NIOZ-UU82</strain>
    </source>
</reference>
<evidence type="ECO:0000256" key="2">
    <source>
        <dbReference type="ARBA" id="ARBA00022485"/>
    </source>
</evidence>
<dbReference type="Proteomes" id="UP000603545">
    <property type="component" value="Unassembled WGS sequence"/>
</dbReference>
<protein>
    <submittedName>
        <fullName evidence="8">(Fe-S)-binding protein</fullName>
    </submittedName>
</protein>
<dbReference type="AlphaFoldDB" id="A0A8J6N446"/>
<dbReference type="SUPFAM" id="SSF46548">
    <property type="entry name" value="alpha-helical ferredoxin"/>
    <property type="match status" value="1"/>
</dbReference>
<evidence type="ECO:0000256" key="3">
    <source>
        <dbReference type="ARBA" id="ARBA00022723"/>
    </source>
</evidence>
<dbReference type="InterPro" id="IPR004017">
    <property type="entry name" value="Cys_rich_dom"/>
</dbReference>
<dbReference type="Pfam" id="PF13183">
    <property type="entry name" value="Fer4_8"/>
    <property type="match status" value="1"/>
</dbReference>
<keyword evidence="1" id="KW-0813">Transport</keyword>
<dbReference type="Gene3D" id="1.10.1060.10">
    <property type="entry name" value="Alpha-helical ferredoxin"/>
    <property type="match status" value="1"/>
</dbReference>
<evidence type="ECO:0000256" key="1">
    <source>
        <dbReference type="ARBA" id="ARBA00022448"/>
    </source>
</evidence>
<dbReference type="GO" id="GO:0046872">
    <property type="term" value="F:metal ion binding"/>
    <property type="evidence" value="ECO:0007669"/>
    <property type="project" value="UniProtKB-KW"/>
</dbReference>
<dbReference type="Pfam" id="PF02754">
    <property type="entry name" value="CCG"/>
    <property type="match status" value="1"/>
</dbReference>
<evidence type="ECO:0000313" key="9">
    <source>
        <dbReference type="Proteomes" id="UP000603545"/>
    </source>
</evidence>
<sequence>MKPTIVKREPVVDDALDHCATKLTPEQIEKVVNEVIDKETGGRLWTYVNTCIHCGLCAEACQWYLSNDRDVSYAPVTKVKDTIWVMLEKKGKVDAAFIKRCSEIAHTECNVCRRCGMYCPFGIDIAYMMMVVRRICAKLEMVPLYLQDTVHSHAATMNQMWVKPDEWIDTLQWQEEEGQGYVPSARLPLEKEGAEVMYSVIGPEPKFLAQLLGNITAIMKVANIDWTMPATAGWDNSNMAMYSGDFEVMARVERLHYETAQRLKVKKIVMGECGHAFRGAEYDGPTWMGWMRPPIPLIHAISFYYDLIISGRIKIAKKAEGPITVQDPCNVIRNAGLGKKLRYIMNAVCENFVDVTPNDRHNYCCNAGGGVINVGPPWKKKRVQGNRIKAEQFKRTGAHTIVTPCHNCHSGIEDIVNTYKLGMHVKFFSEILIEAMEIPEDLQP</sequence>
<dbReference type="PANTHER" id="PTHR43551:SF1">
    <property type="entry name" value="HETERODISULFIDE REDUCTASE"/>
    <property type="match status" value="1"/>
</dbReference>
<evidence type="ECO:0000313" key="8">
    <source>
        <dbReference type="EMBL" id="MBC8199190.1"/>
    </source>
</evidence>
<proteinExistence type="predicted"/>
<evidence type="ECO:0000259" key="7">
    <source>
        <dbReference type="PROSITE" id="PS51379"/>
    </source>
</evidence>
<dbReference type="GO" id="GO:0051539">
    <property type="term" value="F:4 iron, 4 sulfur cluster binding"/>
    <property type="evidence" value="ECO:0007669"/>
    <property type="project" value="UniProtKB-KW"/>
</dbReference>
<dbReference type="EMBL" id="JACNLL010000038">
    <property type="protein sequence ID" value="MBC8199190.1"/>
    <property type="molecule type" value="Genomic_DNA"/>
</dbReference>
<keyword evidence="2" id="KW-0004">4Fe-4S</keyword>
<gene>
    <name evidence="8" type="ORF">H8E80_03970</name>
</gene>
<keyword evidence="5" id="KW-0408">Iron</keyword>
<dbReference type="InterPro" id="IPR017896">
    <property type="entry name" value="4Fe4S_Fe-S-bd"/>
</dbReference>
<dbReference type="InterPro" id="IPR009051">
    <property type="entry name" value="Helical_ferredxn"/>
</dbReference>
<evidence type="ECO:0000256" key="6">
    <source>
        <dbReference type="ARBA" id="ARBA00023014"/>
    </source>
</evidence>